<feature type="transmembrane region" description="Helical" evidence="1">
    <location>
        <begin position="50"/>
        <end position="70"/>
    </location>
</feature>
<protein>
    <submittedName>
        <fullName evidence="2">Uncharacterized protein</fullName>
    </submittedName>
</protein>
<reference evidence="2 3" key="1">
    <citation type="submission" date="2018-06" db="EMBL/GenBank/DDBJ databases">
        <authorList>
            <consortium name="Pathogen Informatics"/>
            <person name="Doyle S."/>
        </authorList>
    </citation>
    <scope>NUCLEOTIDE SEQUENCE [LARGE SCALE GENOMIC DNA]</scope>
    <source>
        <strain evidence="2 3">NCTC13532</strain>
    </source>
</reference>
<keyword evidence="1" id="KW-0472">Membrane</keyword>
<feature type="transmembrane region" description="Helical" evidence="1">
    <location>
        <begin position="126"/>
        <end position="149"/>
    </location>
</feature>
<dbReference type="AlphaFoldDB" id="A0A381FH38"/>
<dbReference type="Proteomes" id="UP000254282">
    <property type="component" value="Unassembled WGS sequence"/>
</dbReference>
<sequence>MIFDIYFKRPVVWDYLISLIISGSLVYYFIKDKIYIPKDSDSYSLTGDISNVAFTLAGFILTILTVLITFKDSTGERNDNVFARFFNSSYYQPTVNHLKNCIKSIIVVAMFGFFFKMFVIEQYRNYLFFYNVFALIITFLSIWRCIIILSKILVLQNPANDNQDN</sequence>
<keyword evidence="1" id="KW-1133">Transmembrane helix</keyword>
<dbReference type="RefSeq" id="WP_115619827.1">
    <property type="nucleotide sequence ID" value="NZ_UFVR01000004.1"/>
</dbReference>
<feature type="transmembrane region" description="Helical" evidence="1">
    <location>
        <begin position="101"/>
        <end position="120"/>
    </location>
</feature>
<name>A0A381FH38_9FLAO</name>
<keyword evidence="1" id="KW-0812">Transmembrane</keyword>
<dbReference type="EMBL" id="UFVR01000004">
    <property type="protein sequence ID" value="SUX45869.1"/>
    <property type="molecule type" value="Genomic_DNA"/>
</dbReference>
<feature type="transmembrane region" description="Helical" evidence="1">
    <location>
        <begin position="12"/>
        <end position="30"/>
    </location>
</feature>
<organism evidence="2 3">
    <name type="scientific">Chryseobacterium indoltheticum</name>
    <dbReference type="NCBI Taxonomy" id="254"/>
    <lineage>
        <taxon>Bacteria</taxon>
        <taxon>Pseudomonadati</taxon>
        <taxon>Bacteroidota</taxon>
        <taxon>Flavobacteriia</taxon>
        <taxon>Flavobacteriales</taxon>
        <taxon>Weeksellaceae</taxon>
        <taxon>Chryseobacterium group</taxon>
        <taxon>Chryseobacterium</taxon>
    </lineage>
</organism>
<accession>A0A381FH38</accession>
<evidence type="ECO:0000313" key="3">
    <source>
        <dbReference type="Proteomes" id="UP000254282"/>
    </source>
</evidence>
<proteinExistence type="predicted"/>
<evidence type="ECO:0000313" key="2">
    <source>
        <dbReference type="EMBL" id="SUX45869.1"/>
    </source>
</evidence>
<evidence type="ECO:0000256" key="1">
    <source>
        <dbReference type="SAM" id="Phobius"/>
    </source>
</evidence>
<gene>
    <name evidence="2" type="ORF">NCTC13532_01463</name>
</gene>